<protein>
    <recommendedName>
        <fullName evidence="6">L-arabinose isomerase</fullName>
        <ecNumber evidence="6">5.3.1.4</ecNumber>
    </recommendedName>
</protein>
<evidence type="ECO:0000256" key="5">
    <source>
        <dbReference type="ARBA" id="ARBA00023277"/>
    </source>
</evidence>
<evidence type="ECO:0000256" key="2">
    <source>
        <dbReference type="ARBA" id="ARBA00022935"/>
    </source>
</evidence>
<dbReference type="PANTHER" id="PTHR38464">
    <property type="entry name" value="L-ARABINOSE ISOMERASE"/>
    <property type="match status" value="1"/>
</dbReference>
<comment type="cofactor">
    <cofactor evidence="6">
        <name>Mn(2+)</name>
        <dbReference type="ChEBI" id="CHEBI:29035"/>
    </cofactor>
    <text evidence="6">Binds 1 Mn(2+) ion per subunit.</text>
</comment>
<accession>A0A9D1LE29</accession>
<dbReference type="SUPFAM" id="SSF50443">
    <property type="entry name" value="FucI/AraA C-terminal domain-like"/>
    <property type="match status" value="1"/>
</dbReference>
<dbReference type="PANTHER" id="PTHR38464:SF1">
    <property type="entry name" value="L-ARABINOSE ISOMERASE"/>
    <property type="match status" value="1"/>
</dbReference>
<feature type="domain" description="L-arabinose isomerase N-terminal" evidence="7">
    <location>
        <begin position="6"/>
        <end position="170"/>
    </location>
</feature>
<dbReference type="NCBIfam" id="NF002795">
    <property type="entry name" value="PRK02929.1"/>
    <property type="match status" value="1"/>
</dbReference>
<comment type="function">
    <text evidence="6">Catalyzes the conversion of L-arabinose to L-ribulose.</text>
</comment>
<dbReference type="InterPro" id="IPR004216">
    <property type="entry name" value="Fuc/Ara_isomerase_C"/>
</dbReference>
<dbReference type="Pfam" id="PF11762">
    <property type="entry name" value="Arabinose_Iso_C"/>
    <property type="match status" value="1"/>
</dbReference>
<comment type="catalytic activity">
    <reaction evidence="6">
        <text>beta-L-arabinopyranose = L-ribulose</text>
        <dbReference type="Rhea" id="RHEA:14821"/>
        <dbReference type="ChEBI" id="CHEBI:16880"/>
        <dbReference type="ChEBI" id="CHEBI:40886"/>
        <dbReference type="EC" id="5.3.1.4"/>
    </reaction>
</comment>
<dbReference type="SUPFAM" id="SSF53743">
    <property type="entry name" value="FucI/AraA N-terminal and middle domains"/>
    <property type="match status" value="1"/>
</dbReference>
<organism evidence="10 11">
    <name type="scientific">Candidatus Fimenecus excrementigallinarum</name>
    <dbReference type="NCBI Taxonomy" id="2840816"/>
    <lineage>
        <taxon>Bacteria</taxon>
        <taxon>Bacillati</taxon>
        <taxon>Bacillota</taxon>
        <taxon>Clostridia</taxon>
        <taxon>Candidatus Fimenecus</taxon>
    </lineage>
</organism>
<keyword evidence="3 6" id="KW-0464">Manganese</keyword>
<feature type="domain" description="L-arabinose isomerase C-terminal" evidence="8">
    <location>
        <begin position="321"/>
        <end position="465"/>
    </location>
</feature>
<keyword evidence="5 6" id="KW-0119">Carbohydrate metabolism</keyword>
<evidence type="ECO:0000259" key="9">
    <source>
        <dbReference type="Pfam" id="PF24856"/>
    </source>
</evidence>
<feature type="binding site" evidence="6">
    <location>
        <position position="326"/>
    </location>
    <ligand>
        <name>Mn(2+)</name>
        <dbReference type="ChEBI" id="CHEBI:29035"/>
    </ligand>
</feature>
<dbReference type="GO" id="GO:0019569">
    <property type="term" value="P:L-arabinose catabolic process to D-xylulose 5-phosphate"/>
    <property type="evidence" value="ECO:0007669"/>
    <property type="project" value="UniProtKB-UniRule"/>
</dbReference>
<comment type="caution">
    <text evidence="10">The sequence shown here is derived from an EMBL/GenBank/DDBJ whole genome shotgun (WGS) entry which is preliminary data.</text>
</comment>
<name>A0A9D1LE29_9FIRM</name>
<dbReference type="Gene3D" id="3.40.50.10940">
    <property type="match status" value="1"/>
</dbReference>
<dbReference type="InterPro" id="IPR003762">
    <property type="entry name" value="Lara_isomerase"/>
</dbReference>
<keyword evidence="1 6" id="KW-0479">Metal-binding</keyword>
<keyword evidence="2 6" id="KW-0054">Arabinose catabolism</keyword>
<evidence type="ECO:0000256" key="6">
    <source>
        <dbReference type="HAMAP-Rule" id="MF_00519"/>
    </source>
</evidence>
<feature type="binding site" evidence="6">
    <location>
        <position position="299"/>
    </location>
    <ligand>
        <name>Mn(2+)</name>
        <dbReference type="ChEBI" id="CHEBI:29035"/>
    </ligand>
</feature>
<sequence length="492" mass="55575">MKMQDYEFWFVVGSQFLYGEEVLEIVDRRAREMTDELNASGLLPCRLVYKVTAKTNAEIRDVVREANYDPRCAGLVTWCHTFSPSKMWINGFVELQKPYCHFATQYNRAIPNDEIDMDFMNLNQAAHGDREHGFIAARLRMPRKVIAGHWQESAVRERLGSWMRAAVGVAVSKSLKVMRFGDNMREVAVTEGDKVEVQAKLGWQVNTWAVGDLVTEMGRVTEAEIDALVAEYTESYDVATENTDAIRYQAKEEIAMRRMLDREGCKAFSNTFQDLYGMEQLPGLASQHLMALGYGYGGEGDWKVAAMTAILKAMSEGQTGGTGFMEDYTYHLVEGQKYSLGAHMLEVCPTLAEGRPRIETHHLGIGMNEKDPARLVFEGKAGKAIVVSLVDMGGRLRLICQDIECVKPIMEMPNLPVARVMWKAYPDLETGLECWITAGGAHHTVLSHDVTAEQMRDWARMMEIEFVHIGKDTTVEQLEKDLFLADLAWKLK</sequence>
<dbReference type="GO" id="GO:0008733">
    <property type="term" value="F:L-arabinose isomerase activity"/>
    <property type="evidence" value="ECO:0007669"/>
    <property type="project" value="UniProtKB-UniRule"/>
</dbReference>
<dbReference type="PIRSF" id="PIRSF001478">
    <property type="entry name" value="L-ara_isomerase"/>
    <property type="match status" value="1"/>
</dbReference>
<reference evidence="10" key="2">
    <citation type="journal article" date="2021" name="PeerJ">
        <title>Extensive microbial diversity within the chicken gut microbiome revealed by metagenomics and culture.</title>
        <authorList>
            <person name="Gilroy R."/>
            <person name="Ravi A."/>
            <person name="Getino M."/>
            <person name="Pursley I."/>
            <person name="Horton D.L."/>
            <person name="Alikhan N.F."/>
            <person name="Baker D."/>
            <person name="Gharbi K."/>
            <person name="Hall N."/>
            <person name="Watson M."/>
            <person name="Adriaenssens E.M."/>
            <person name="Foster-Nyarko E."/>
            <person name="Jarju S."/>
            <person name="Secka A."/>
            <person name="Antonio M."/>
            <person name="Oren A."/>
            <person name="Chaudhuri R.R."/>
            <person name="La Ragione R."/>
            <person name="Hildebrand F."/>
            <person name="Pallen M.J."/>
        </authorList>
    </citation>
    <scope>NUCLEOTIDE SEQUENCE</scope>
    <source>
        <strain evidence="10">ChiGjej1B1-19959</strain>
    </source>
</reference>
<dbReference type="AlphaFoldDB" id="A0A9D1LE29"/>
<proteinExistence type="inferred from homology"/>
<feature type="binding site" evidence="6">
    <location>
        <position position="443"/>
    </location>
    <ligand>
        <name>Mn(2+)</name>
        <dbReference type="ChEBI" id="CHEBI:29035"/>
    </ligand>
</feature>
<dbReference type="InterPro" id="IPR009015">
    <property type="entry name" value="Fucose_isomerase_N/cen_sf"/>
</dbReference>
<feature type="binding site" evidence="6">
    <location>
        <position position="343"/>
    </location>
    <ligand>
        <name>Mn(2+)</name>
        <dbReference type="ChEBI" id="CHEBI:29035"/>
    </ligand>
</feature>
<evidence type="ECO:0000256" key="3">
    <source>
        <dbReference type="ARBA" id="ARBA00023211"/>
    </source>
</evidence>
<dbReference type="InterPro" id="IPR055390">
    <property type="entry name" value="AraA_central"/>
</dbReference>
<dbReference type="InterPro" id="IPR038583">
    <property type="entry name" value="AraA_N_sf"/>
</dbReference>
<dbReference type="Proteomes" id="UP000824071">
    <property type="component" value="Unassembled WGS sequence"/>
</dbReference>
<evidence type="ECO:0000313" key="10">
    <source>
        <dbReference type="EMBL" id="HIU36130.1"/>
    </source>
</evidence>
<comment type="pathway">
    <text evidence="6">Carbohydrate degradation; L-arabinose degradation via L-ribulose; D-xylulose 5-phosphate from L-arabinose (bacterial route): step 1/3.</text>
</comment>
<dbReference type="EC" id="5.3.1.4" evidence="6"/>
<feature type="domain" description="L-arabinose isomerase central" evidence="9">
    <location>
        <begin position="176"/>
        <end position="317"/>
    </location>
</feature>
<dbReference type="Pfam" id="PF24856">
    <property type="entry name" value="AraA_central"/>
    <property type="match status" value="1"/>
</dbReference>
<evidence type="ECO:0000313" key="11">
    <source>
        <dbReference type="Proteomes" id="UP000824071"/>
    </source>
</evidence>
<keyword evidence="4 6" id="KW-0413">Isomerase</keyword>
<dbReference type="GO" id="GO:0030145">
    <property type="term" value="F:manganese ion binding"/>
    <property type="evidence" value="ECO:0007669"/>
    <property type="project" value="UniProtKB-UniRule"/>
</dbReference>
<evidence type="ECO:0000256" key="4">
    <source>
        <dbReference type="ARBA" id="ARBA00023235"/>
    </source>
</evidence>
<dbReference type="HAMAP" id="MF_00519">
    <property type="entry name" value="Arabinose_Isome"/>
    <property type="match status" value="1"/>
</dbReference>
<dbReference type="Pfam" id="PF02610">
    <property type="entry name" value="AraA_N"/>
    <property type="match status" value="1"/>
</dbReference>
<evidence type="ECO:0000259" key="8">
    <source>
        <dbReference type="Pfam" id="PF11762"/>
    </source>
</evidence>
<comment type="similarity">
    <text evidence="6">Belongs to the arabinose isomerase family.</text>
</comment>
<evidence type="ECO:0000256" key="1">
    <source>
        <dbReference type="ARBA" id="ARBA00022723"/>
    </source>
</evidence>
<gene>
    <name evidence="6 10" type="primary">araA</name>
    <name evidence="10" type="ORF">IAC53_05965</name>
</gene>
<dbReference type="InterPro" id="IPR055389">
    <property type="entry name" value="AraA_N"/>
</dbReference>
<dbReference type="EMBL" id="DVMW01000036">
    <property type="protein sequence ID" value="HIU36130.1"/>
    <property type="molecule type" value="Genomic_DNA"/>
</dbReference>
<dbReference type="InterPro" id="IPR024664">
    <property type="entry name" value="Ara_Isoase_C"/>
</dbReference>
<reference evidence="10" key="1">
    <citation type="submission" date="2020-10" db="EMBL/GenBank/DDBJ databases">
        <authorList>
            <person name="Gilroy R."/>
        </authorList>
    </citation>
    <scope>NUCLEOTIDE SEQUENCE</scope>
    <source>
        <strain evidence="10">ChiGjej1B1-19959</strain>
    </source>
</reference>
<dbReference type="GO" id="GO:0005829">
    <property type="term" value="C:cytosol"/>
    <property type="evidence" value="ECO:0007669"/>
    <property type="project" value="TreeGrafter"/>
</dbReference>
<evidence type="ECO:0000259" key="7">
    <source>
        <dbReference type="Pfam" id="PF02610"/>
    </source>
</evidence>